<feature type="transmembrane region" description="Helical" evidence="1">
    <location>
        <begin position="6"/>
        <end position="26"/>
    </location>
</feature>
<reference evidence="3" key="1">
    <citation type="journal article" date="2019" name="Int. J. Syst. Evol. Microbiol.">
        <title>The Global Catalogue of Microorganisms (GCM) 10K type strain sequencing project: providing services to taxonomists for standard genome sequencing and annotation.</title>
        <authorList>
            <consortium name="The Broad Institute Genomics Platform"/>
            <consortium name="The Broad Institute Genome Sequencing Center for Infectious Disease"/>
            <person name="Wu L."/>
            <person name="Ma J."/>
        </authorList>
    </citation>
    <scope>NUCLEOTIDE SEQUENCE [LARGE SCALE GENOMIC DNA]</scope>
    <source>
        <strain evidence="3">CGMCC 4.1434</strain>
    </source>
</reference>
<dbReference type="Pfam" id="PF17247">
    <property type="entry name" value="DUF5316"/>
    <property type="match status" value="1"/>
</dbReference>
<dbReference type="InterPro" id="IPR035167">
    <property type="entry name" value="DUF5316"/>
</dbReference>
<keyword evidence="1" id="KW-0812">Transmembrane</keyword>
<dbReference type="EMBL" id="JBHSNO010000005">
    <property type="protein sequence ID" value="MFC5588128.1"/>
    <property type="molecule type" value="Genomic_DNA"/>
</dbReference>
<organism evidence="2 3">
    <name type="scientific">Sporosarcina soli</name>
    <dbReference type="NCBI Taxonomy" id="334736"/>
    <lineage>
        <taxon>Bacteria</taxon>
        <taxon>Bacillati</taxon>
        <taxon>Bacillota</taxon>
        <taxon>Bacilli</taxon>
        <taxon>Bacillales</taxon>
        <taxon>Caryophanaceae</taxon>
        <taxon>Sporosarcina</taxon>
    </lineage>
</organism>
<keyword evidence="3" id="KW-1185">Reference proteome</keyword>
<evidence type="ECO:0000313" key="3">
    <source>
        <dbReference type="Proteomes" id="UP001596109"/>
    </source>
</evidence>
<dbReference type="Proteomes" id="UP001596109">
    <property type="component" value="Unassembled WGS sequence"/>
</dbReference>
<evidence type="ECO:0000256" key="1">
    <source>
        <dbReference type="SAM" id="Phobius"/>
    </source>
</evidence>
<sequence>MLNFFLIVGVISFVVSGIFIGAFTTGQQQRSNFHSETAEHYHFRTKIRLISGFIAFISFAILAFLYFL</sequence>
<keyword evidence="1" id="KW-0472">Membrane</keyword>
<evidence type="ECO:0000313" key="2">
    <source>
        <dbReference type="EMBL" id="MFC5588128.1"/>
    </source>
</evidence>
<name>A0ABW0TH92_9BACL</name>
<dbReference type="RefSeq" id="WP_381431162.1">
    <property type="nucleotide sequence ID" value="NZ_JBHSNO010000005.1"/>
</dbReference>
<keyword evidence="1" id="KW-1133">Transmembrane helix</keyword>
<proteinExistence type="predicted"/>
<gene>
    <name evidence="2" type="ORF">ACFPRA_04495</name>
</gene>
<feature type="transmembrane region" description="Helical" evidence="1">
    <location>
        <begin position="47"/>
        <end position="67"/>
    </location>
</feature>
<comment type="caution">
    <text evidence="2">The sequence shown here is derived from an EMBL/GenBank/DDBJ whole genome shotgun (WGS) entry which is preliminary data.</text>
</comment>
<protein>
    <submittedName>
        <fullName evidence="2">DUF5316 family protein</fullName>
    </submittedName>
</protein>
<accession>A0ABW0TH92</accession>